<evidence type="ECO:0000313" key="2">
    <source>
        <dbReference type="EMBL" id="CCO49457.1"/>
    </source>
</evidence>
<dbReference type="GeneID" id="97544640"/>
<gene>
    <name evidence="2" type="ORF">VIBNISOn1_830013</name>
</gene>
<organism evidence="2 3">
    <name type="scientific">Vibrio nigripulchritudo SOn1</name>
    <dbReference type="NCBI Taxonomy" id="1238450"/>
    <lineage>
        <taxon>Bacteria</taxon>
        <taxon>Pseudomonadati</taxon>
        <taxon>Pseudomonadota</taxon>
        <taxon>Gammaproteobacteria</taxon>
        <taxon>Vibrionales</taxon>
        <taxon>Vibrionaceae</taxon>
        <taxon>Vibrio</taxon>
    </lineage>
</organism>
<dbReference type="EMBL" id="CAOF01000179">
    <property type="protein sequence ID" value="CCO49457.1"/>
    <property type="molecule type" value="Genomic_DNA"/>
</dbReference>
<dbReference type="InterPro" id="IPR021313">
    <property type="entry name" value="DUF2909"/>
</dbReference>
<comment type="caution">
    <text evidence="2">The sequence shown here is derived from an EMBL/GenBank/DDBJ whole genome shotgun (WGS) entry which is preliminary data.</text>
</comment>
<dbReference type="Pfam" id="PF11137">
    <property type="entry name" value="DUF2909"/>
    <property type="match status" value="1"/>
</dbReference>
<reference evidence="2 3" key="1">
    <citation type="journal article" date="2013" name="ISME J.">
        <title>Comparative genomics of pathogenic lineages of Vibrio nigripulchritudo identifies virulence-associated traits.</title>
        <authorList>
            <person name="Goudenege D."/>
            <person name="Labreuche Y."/>
            <person name="Krin E."/>
            <person name="Ansquer D."/>
            <person name="Mangenot S."/>
            <person name="Calteau A."/>
            <person name="Medigue C."/>
            <person name="Mazel D."/>
            <person name="Polz M.F."/>
            <person name="Le Roux F."/>
        </authorList>
    </citation>
    <scope>NUCLEOTIDE SEQUENCE [LARGE SCALE GENOMIC DNA]</scope>
    <source>
        <strain evidence="2 3">SOn1</strain>
    </source>
</reference>
<evidence type="ECO:0008006" key="4">
    <source>
        <dbReference type="Google" id="ProtNLM"/>
    </source>
</evidence>
<feature type="transmembrane region" description="Helical" evidence="1">
    <location>
        <begin position="40"/>
        <end position="59"/>
    </location>
</feature>
<evidence type="ECO:0000256" key="1">
    <source>
        <dbReference type="SAM" id="Phobius"/>
    </source>
</evidence>
<keyword evidence="1" id="KW-0472">Membrane</keyword>
<sequence length="71" mass="7794">MAASLFKLVLVLTLCFIIFNLGRALVVMVKGDSDKPASHFLGRRLIFSALVIVLLLVALKAGWVVPNPRPY</sequence>
<accession>A0AAV2VXT4</accession>
<keyword evidence="1" id="KW-0812">Transmembrane</keyword>
<dbReference type="Proteomes" id="UP000018211">
    <property type="component" value="Unassembled WGS sequence"/>
</dbReference>
<dbReference type="RefSeq" id="WP_004399352.1">
    <property type="nucleotide sequence ID" value="NZ_LK391965.1"/>
</dbReference>
<proteinExistence type="predicted"/>
<keyword evidence="1" id="KW-1133">Transmembrane helix</keyword>
<name>A0AAV2VXT4_9VIBR</name>
<protein>
    <recommendedName>
        <fullName evidence="4">DUF2909 domain-containing protein</fullName>
    </recommendedName>
</protein>
<dbReference type="AlphaFoldDB" id="A0AAV2VXT4"/>
<evidence type="ECO:0000313" key="3">
    <source>
        <dbReference type="Proteomes" id="UP000018211"/>
    </source>
</evidence>